<reference evidence="2 3" key="1">
    <citation type="submission" date="2020-07" db="EMBL/GenBank/DDBJ databases">
        <title>Complete genome sequence for Sandaracinobacter sp. M6.</title>
        <authorList>
            <person name="Tang Y."/>
            <person name="Liu Q."/>
            <person name="Guo Z."/>
            <person name="Lei P."/>
            <person name="Huang B."/>
        </authorList>
    </citation>
    <scope>NUCLEOTIDE SEQUENCE [LARGE SCALE GENOMIC DNA]</scope>
    <source>
        <strain evidence="2 3">M6</strain>
    </source>
</reference>
<dbReference type="PANTHER" id="PTHR34109">
    <property type="entry name" value="BNAUNNG04460D PROTEIN-RELATED"/>
    <property type="match status" value="1"/>
</dbReference>
<dbReference type="InterPro" id="IPR037523">
    <property type="entry name" value="VOC_core"/>
</dbReference>
<dbReference type="RefSeq" id="WP_182296464.1">
    <property type="nucleotide sequence ID" value="NZ_CP059851.1"/>
</dbReference>
<dbReference type="InterPro" id="IPR029068">
    <property type="entry name" value="Glyas_Bleomycin-R_OHBP_Dase"/>
</dbReference>
<organism evidence="2 3">
    <name type="scientific">Sandaracinobacteroides saxicola</name>
    <dbReference type="NCBI Taxonomy" id="2759707"/>
    <lineage>
        <taxon>Bacteria</taxon>
        <taxon>Pseudomonadati</taxon>
        <taxon>Pseudomonadota</taxon>
        <taxon>Alphaproteobacteria</taxon>
        <taxon>Sphingomonadales</taxon>
        <taxon>Sphingosinicellaceae</taxon>
        <taxon>Sandaracinobacteroides</taxon>
    </lineage>
</organism>
<dbReference type="CDD" id="cd07246">
    <property type="entry name" value="VOC_like"/>
    <property type="match status" value="1"/>
</dbReference>
<dbReference type="InterPro" id="IPR004360">
    <property type="entry name" value="Glyas_Fos-R_dOase_dom"/>
</dbReference>
<dbReference type="PANTHER" id="PTHR34109:SF1">
    <property type="entry name" value="VOC DOMAIN-CONTAINING PROTEIN"/>
    <property type="match status" value="1"/>
</dbReference>
<proteinExistence type="predicted"/>
<dbReference type="SUPFAM" id="SSF54593">
    <property type="entry name" value="Glyoxalase/Bleomycin resistance protein/Dihydroxybiphenyl dioxygenase"/>
    <property type="match status" value="1"/>
</dbReference>
<evidence type="ECO:0000313" key="3">
    <source>
        <dbReference type="Proteomes" id="UP000515292"/>
    </source>
</evidence>
<sequence>MADTAETTPTGGLTPHIQIGDNRAAEAIDFYRAAFGATERHRQLAEDGRRLMHAHVVINGASLMLHDEFPEYVGPADVGPAGGSGLTLHLQVDDTDVWFGRAVAAGARAAMPPADMFWGDRYAQVVDPFGYRWSIGGPMQGEAR</sequence>
<dbReference type="Gene3D" id="3.10.180.10">
    <property type="entry name" value="2,3-Dihydroxybiphenyl 1,2-Dioxygenase, domain 1"/>
    <property type="match status" value="1"/>
</dbReference>
<dbReference type="Proteomes" id="UP000515292">
    <property type="component" value="Chromosome"/>
</dbReference>
<gene>
    <name evidence="2" type="ORF">H3309_00465</name>
</gene>
<protein>
    <submittedName>
        <fullName evidence="2">VOC family protein</fullName>
    </submittedName>
</protein>
<keyword evidence="3" id="KW-1185">Reference proteome</keyword>
<name>A0A7G5II32_9SPHN</name>
<feature type="domain" description="VOC" evidence="1">
    <location>
        <begin position="13"/>
        <end position="138"/>
    </location>
</feature>
<dbReference type="PROSITE" id="PS51819">
    <property type="entry name" value="VOC"/>
    <property type="match status" value="1"/>
</dbReference>
<dbReference type="AlphaFoldDB" id="A0A7G5II32"/>
<accession>A0A7G5II32</accession>
<dbReference type="Pfam" id="PF00903">
    <property type="entry name" value="Glyoxalase"/>
    <property type="match status" value="1"/>
</dbReference>
<evidence type="ECO:0000259" key="1">
    <source>
        <dbReference type="PROSITE" id="PS51819"/>
    </source>
</evidence>
<dbReference type="KEGG" id="sand:H3309_00465"/>
<dbReference type="EMBL" id="CP059851">
    <property type="protein sequence ID" value="QMW23024.1"/>
    <property type="molecule type" value="Genomic_DNA"/>
</dbReference>
<evidence type="ECO:0000313" key="2">
    <source>
        <dbReference type="EMBL" id="QMW23024.1"/>
    </source>
</evidence>